<dbReference type="Pfam" id="PF04264">
    <property type="entry name" value="YceI"/>
    <property type="match status" value="1"/>
</dbReference>
<dbReference type="PANTHER" id="PTHR34406">
    <property type="entry name" value="PROTEIN YCEI"/>
    <property type="match status" value="1"/>
</dbReference>
<dbReference type="EMBL" id="CP148753">
    <property type="protein sequence ID" value="WXR71793.1"/>
    <property type="molecule type" value="Genomic_DNA"/>
</dbReference>
<evidence type="ECO:0000256" key="1">
    <source>
        <dbReference type="SAM" id="SignalP"/>
    </source>
</evidence>
<gene>
    <name evidence="3" type="ORF">WHX56_19305</name>
</gene>
<proteinExistence type="predicted"/>
<keyword evidence="4" id="KW-1185">Reference proteome</keyword>
<dbReference type="InterPro" id="IPR007372">
    <property type="entry name" value="Lipid/polyisoprenoid-bd_YceI"/>
</dbReference>
<feature type="chain" id="PRO_5045742266" evidence="1">
    <location>
        <begin position="24"/>
        <end position="196"/>
    </location>
</feature>
<evidence type="ECO:0000259" key="2">
    <source>
        <dbReference type="SMART" id="SM00867"/>
    </source>
</evidence>
<protein>
    <submittedName>
        <fullName evidence="3">YceI family protein</fullName>
    </submittedName>
</protein>
<dbReference type="Proteomes" id="UP001456224">
    <property type="component" value="Chromosome"/>
</dbReference>
<dbReference type="PANTHER" id="PTHR34406:SF1">
    <property type="entry name" value="PROTEIN YCEI"/>
    <property type="match status" value="1"/>
</dbReference>
<organism evidence="3 4">
    <name type="scientific">Achromobacter veterisilvae</name>
    <dbReference type="NCBI Taxonomy" id="2069367"/>
    <lineage>
        <taxon>Bacteria</taxon>
        <taxon>Pseudomonadati</taxon>
        <taxon>Pseudomonadota</taxon>
        <taxon>Betaproteobacteria</taxon>
        <taxon>Burkholderiales</taxon>
        <taxon>Alcaligenaceae</taxon>
        <taxon>Achromobacter</taxon>
    </lineage>
</organism>
<dbReference type="InterPro" id="IPR036761">
    <property type="entry name" value="TTHA0802/YceI-like_sf"/>
</dbReference>
<dbReference type="SMART" id="SM00867">
    <property type="entry name" value="YceI"/>
    <property type="match status" value="1"/>
</dbReference>
<feature type="signal peptide" evidence="1">
    <location>
        <begin position="1"/>
        <end position="23"/>
    </location>
</feature>
<keyword evidence="1" id="KW-0732">Signal</keyword>
<dbReference type="RefSeq" id="WP_338878687.1">
    <property type="nucleotide sequence ID" value="NZ_CP148753.1"/>
</dbReference>
<evidence type="ECO:0000313" key="4">
    <source>
        <dbReference type="Proteomes" id="UP001456224"/>
    </source>
</evidence>
<dbReference type="Gene3D" id="2.40.128.110">
    <property type="entry name" value="Lipid/polyisoprenoid-binding, YceI-like"/>
    <property type="match status" value="1"/>
</dbReference>
<name>A0ABZ2RWY0_9BURK</name>
<dbReference type="SUPFAM" id="SSF101874">
    <property type="entry name" value="YceI-like"/>
    <property type="match status" value="1"/>
</dbReference>
<evidence type="ECO:0000313" key="3">
    <source>
        <dbReference type="EMBL" id="WXR71793.1"/>
    </source>
</evidence>
<reference evidence="3 4" key="1">
    <citation type="submission" date="2024-03" db="EMBL/GenBank/DDBJ databases">
        <title>Reference genomes for the five species model microbial community.</title>
        <authorList>
            <person name="Padfield D."/>
        </authorList>
    </citation>
    <scope>NUCLEOTIDE SEQUENCE [LARGE SCALE GENOMIC DNA]</scope>
    <source>
        <strain evidence="3 4">AB1</strain>
    </source>
</reference>
<accession>A0ABZ2RWY0</accession>
<feature type="domain" description="Lipid/polyisoprenoid-binding YceI-like" evidence="2">
    <location>
        <begin position="27"/>
        <end position="191"/>
    </location>
</feature>
<sequence>MKTCINRLLLAAALAGGAAQAFAAGVDYRIDPEHTEVVVTWSHLGFSTPSAHAGGIQGVVRYDAANLSASSVKLDVPLTNFTSHIPKLDEMLRGPEFFEAGKYPAIGFKSTSVEDKGNGLLLIHGKLRIKDREKPVVLEARQNKAGVHPRAQRPAIGFDASMVVKRSDFGVDAYAPGVSDDVALRITVEALADAAR</sequence>